<dbReference type="PANTHER" id="PTHR38445">
    <property type="entry name" value="HTH-TYPE TRANSCRIPTIONAL REPRESSOR YTRA"/>
    <property type="match status" value="1"/>
</dbReference>
<dbReference type="EMBL" id="CP031320">
    <property type="protein sequence ID" value="AXK35883.1"/>
    <property type="molecule type" value="Genomic_DNA"/>
</dbReference>
<dbReference type="Pfam" id="PF00392">
    <property type="entry name" value="GntR"/>
    <property type="match status" value="1"/>
</dbReference>
<dbReference type="CDD" id="cd07377">
    <property type="entry name" value="WHTH_GntR"/>
    <property type="match status" value="1"/>
</dbReference>
<dbReference type="Gene3D" id="1.10.10.10">
    <property type="entry name" value="Winged helix-like DNA-binding domain superfamily/Winged helix DNA-binding domain"/>
    <property type="match status" value="1"/>
</dbReference>
<evidence type="ECO:0000313" key="6">
    <source>
        <dbReference type="Proteomes" id="UP000254425"/>
    </source>
</evidence>
<sequence length="125" mass="13678">MGTLGRVMSAEDDPRMPSEQLADDLRKQIRSGAIKPGQKLPSVREMVRDTGLGSATVQKALSRLRNEGLVFTTQRGSFAHDSDTANRPAAAPVTQEQFATLEAQLRELAQRVQTLESERTGRTDA</sequence>
<organism evidence="5 6">
    <name type="scientific">Streptomyces armeniacus</name>
    <dbReference type="NCBI Taxonomy" id="83291"/>
    <lineage>
        <taxon>Bacteria</taxon>
        <taxon>Bacillati</taxon>
        <taxon>Actinomycetota</taxon>
        <taxon>Actinomycetes</taxon>
        <taxon>Kitasatosporales</taxon>
        <taxon>Streptomycetaceae</taxon>
        <taxon>Streptomyces</taxon>
    </lineage>
</organism>
<dbReference type="PROSITE" id="PS50949">
    <property type="entry name" value="HTH_GNTR"/>
    <property type="match status" value="1"/>
</dbReference>
<dbReference type="AlphaFoldDB" id="A0A345XW67"/>
<keyword evidence="3" id="KW-0804">Transcription</keyword>
<reference evidence="5 6" key="1">
    <citation type="submission" date="2018-07" db="EMBL/GenBank/DDBJ databases">
        <title>Draft genome of the type strain Streptomyces armeniacus ATCC 15676.</title>
        <authorList>
            <person name="Labana P."/>
            <person name="Gosse J.T."/>
            <person name="Boddy C.N."/>
        </authorList>
    </citation>
    <scope>NUCLEOTIDE SEQUENCE [LARGE SCALE GENOMIC DNA]</scope>
    <source>
        <strain evidence="5 6">ATCC 15676</strain>
    </source>
</reference>
<dbReference type="PANTHER" id="PTHR38445:SF9">
    <property type="entry name" value="HTH-TYPE TRANSCRIPTIONAL REPRESSOR YTRA"/>
    <property type="match status" value="1"/>
</dbReference>
<keyword evidence="2" id="KW-0238">DNA-binding</keyword>
<dbReference type="GO" id="GO:0003677">
    <property type="term" value="F:DNA binding"/>
    <property type="evidence" value="ECO:0007669"/>
    <property type="project" value="UniProtKB-KW"/>
</dbReference>
<gene>
    <name evidence="5" type="ORF">DVA86_27925</name>
</gene>
<dbReference type="SUPFAM" id="SSF46785">
    <property type="entry name" value="Winged helix' DNA-binding domain"/>
    <property type="match status" value="1"/>
</dbReference>
<accession>A0A345XW67</accession>
<protein>
    <submittedName>
        <fullName evidence="5">GntR family transcriptional regulator</fullName>
    </submittedName>
</protein>
<evidence type="ECO:0000256" key="1">
    <source>
        <dbReference type="ARBA" id="ARBA00023015"/>
    </source>
</evidence>
<dbReference type="InterPro" id="IPR000524">
    <property type="entry name" value="Tscrpt_reg_HTH_GntR"/>
</dbReference>
<keyword evidence="6" id="KW-1185">Reference proteome</keyword>
<name>A0A345XW67_9ACTN</name>
<evidence type="ECO:0000313" key="5">
    <source>
        <dbReference type="EMBL" id="AXK35883.1"/>
    </source>
</evidence>
<evidence type="ECO:0000256" key="3">
    <source>
        <dbReference type="ARBA" id="ARBA00023163"/>
    </source>
</evidence>
<proteinExistence type="predicted"/>
<dbReference type="InterPro" id="IPR036390">
    <property type="entry name" value="WH_DNA-bd_sf"/>
</dbReference>
<dbReference type="KEGG" id="sarm:DVA86_27925"/>
<evidence type="ECO:0000256" key="2">
    <source>
        <dbReference type="ARBA" id="ARBA00023125"/>
    </source>
</evidence>
<evidence type="ECO:0000259" key="4">
    <source>
        <dbReference type="PROSITE" id="PS50949"/>
    </source>
</evidence>
<dbReference type="Proteomes" id="UP000254425">
    <property type="component" value="Chromosome"/>
</dbReference>
<dbReference type="SMART" id="SM00345">
    <property type="entry name" value="HTH_GNTR"/>
    <property type="match status" value="1"/>
</dbReference>
<dbReference type="InterPro" id="IPR036388">
    <property type="entry name" value="WH-like_DNA-bd_sf"/>
</dbReference>
<feature type="domain" description="HTH gntR-type" evidence="4">
    <location>
        <begin position="15"/>
        <end position="82"/>
    </location>
</feature>
<dbReference type="GO" id="GO:0003700">
    <property type="term" value="F:DNA-binding transcription factor activity"/>
    <property type="evidence" value="ECO:0007669"/>
    <property type="project" value="InterPro"/>
</dbReference>
<keyword evidence="1" id="KW-0805">Transcription regulation</keyword>